<evidence type="ECO:0000313" key="3">
    <source>
        <dbReference type="Proteomes" id="UP001374579"/>
    </source>
</evidence>
<name>A0AAN9GK12_9CAEN</name>
<dbReference type="InterPro" id="IPR043502">
    <property type="entry name" value="DNA/RNA_pol_sf"/>
</dbReference>
<evidence type="ECO:0000259" key="1">
    <source>
        <dbReference type="PROSITE" id="PS50878"/>
    </source>
</evidence>
<dbReference type="AlphaFoldDB" id="A0AAN9GK12"/>
<protein>
    <recommendedName>
        <fullName evidence="1">Reverse transcriptase domain-containing protein</fullName>
    </recommendedName>
</protein>
<dbReference type="Proteomes" id="UP001374579">
    <property type="component" value="Unassembled WGS sequence"/>
</dbReference>
<feature type="domain" description="Reverse transcriptase" evidence="1">
    <location>
        <begin position="166"/>
        <end position="431"/>
    </location>
</feature>
<dbReference type="EMBL" id="JBAMIC010000002">
    <property type="protein sequence ID" value="KAK7111648.1"/>
    <property type="molecule type" value="Genomic_DNA"/>
</dbReference>
<dbReference type="PANTHER" id="PTHR33332">
    <property type="entry name" value="REVERSE TRANSCRIPTASE DOMAIN-CONTAINING PROTEIN"/>
    <property type="match status" value="1"/>
</dbReference>
<dbReference type="PROSITE" id="PS50878">
    <property type="entry name" value="RT_POL"/>
    <property type="match status" value="1"/>
</dbReference>
<dbReference type="SUPFAM" id="SSF56672">
    <property type="entry name" value="DNA/RNA polymerases"/>
    <property type="match status" value="1"/>
</dbReference>
<accession>A0AAN9GK12</accession>
<dbReference type="Pfam" id="PF00078">
    <property type="entry name" value="RVT_1"/>
    <property type="match status" value="1"/>
</dbReference>
<gene>
    <name evidence="2" type="ORF">V1264_011249</name>
</gene>
<keyword evidence="3" id="KW-1185">Reference proteome</keyword>
<reference evidence="2 3" key="1">
    <citation type="submission" date="2024-02" db="EMBL/GenBank/DDBJ databases">
        <title>Chromosome-scale genome assembly of the rough periwinkle Littorina saxatilis.</title>
        <authorList>
            <person name="De Jode A."/>
            <person name="Faria R."/>
            <person name="Formenti G."/>
            <person name="Sims Y."/>
            <person name="Smith T.P."/>
            <person name="Tracey A."/>
            <person name="Wood J.M.D."/>
            <person name="Zagrodzka Z.B."/>
            <person name="Johannesson K."/>
            <person name="Butlin R.K."/>
            <person name="Leder E.H."/>
        </authorList>
    </citation>
    <scope>NUCLEOTIDE SEQUENCE [LARGE SCALE GENOMIC DNA]</scope>
    <source>
        <strain evidence="2">Snail1</strain>
        <tissue evidence="2">Muscle</tissue>
    </source>
</reference>
<dbReference type="InterPro" id="IPR000477">
    <property type="entry name" value="RT_dom"/>
</dbReference>
<dbReference type="CDD" id="cd01650">
    <property type="entry name" value="RT_nLTR_like"/>
    <property type="match status" value="1"/>
</dbReference>
<sequence length="450" mass="51170">MLKRKKRLFHRARSSNNWPPYRRFQKHCKRELRRAEWKYINGTIQEGLDRNDTKPFWRFIKARKQDNAGVAPLKTKGQLHSDSQSKADILLNQFKSVFTKASSQPLPHLQSTAPDIPPITITVPGVTKLLRQLKVNKASGSDGIPNTVLKTLADSVGPALALIFQTSVDSGRLPKDWLSANVSCAFKKGDRHEPANYRPISLTSVLCKLLEHIIFRHIMSHFQAHKILTNLNHGFRSGYSTETQLLTTTSDLLQSFDQGKQIDMAILDFSKAFDIVPHDRLLLKLANYGITGPLHTWLHCFLAERSMQVVVEGSTSQPTIVDSGVPQGTVLGPLLFLSHINDLPQAVRSQVRLFADDCLVYREIDTFNDHHTLQEDLKRLESWTEKWGMRFNATKCYVRSISHKPPSTFMYSLNNTILKTVPSNPYLGILFSDNLKWRNHISSITKKANR</sequence>
<organism evidence="2 3">
    <name type="scientific">Littorina saxatilis</name>
    <dbReference type="NCBI Taxonomy" id="31220"/>
    <lineage>
        <taxon>Eukaryota</taxon>
        <taxon>Metazoa</taxon>
        <taxon>Spiralia</taxon>
        <taxon>Lophotrochozoa</taxon>
        <taxon>Mollusca</taxon>
        <taxon>Gastropoda</taxon>
        <taxon>Caenogastropoda</taxon>
        <taxon>Littorinimorpha</taxon>
        <taxon>Littorinoidea</taxon>
        <taxon>Littorinidae</taxon>
        <taxon>Littorina</taxon>
    </lineage>
</organism>
<evidence type="ECO:0000313" key="2">
    <source>
        <dbReference type="EMBL" id="KAK7111648.1"/>
    </source>
</evidence>
<comment type="caution">
    <text evidence="2">The sequence shown here is derived from an EMBL/GenBank/DDBJ whole genome shotgun (WGS) entry which is preliminary data.</text>
</comment>
<proteinExistence type="predicted"/>